<keyword evidence="2" id="KW-0805">Transcription regulation</keyword>
<sequence length="218" mass="24193">MLSFGKSDSTAHLHEINLSSPLVLESSNVEKIHEVFGYVKLSKRSSRRTCLQSADHVLAERKRRGLSSKIIDLSTVVPGLLKLDKLSTIIEGAFKYIKDFQEDKKRILEEYSAVTSKKSRLSSLDDTTSSEENLDSSAEQSPLNIDINTAGDDVVFVIRCREHKGIIDEISGEVEKHHLRVITNCSMESGNGELMDVGFSLTIGDPATNIRTTLLNLM</sequence>
<dbReference type="PANTHER" id="PTHR45959">
    <property type="entry name" value="BHLH TRANSCRIPTION FACTOR"/>
    <property type="match status" value="1"/>
</dbReference>
<dbReference type="InterPro" id="IPR052610">
    <property type="entry name" value="bHLH_transcription_regulator"/>
</dbReference>
<dbReference type="GeneID" id="140011239"/>
<evidence type="ECO:0000313" key="6">
    <source>
        <dbReference type="RefSeq" id="XP_071916104.1"/>
    </source>
</evidence>
<name>A0ABM4V998_COFAR</name>
<dbReference type="RefSeq" id="XP_071916104.1">
    <property type="nucleotide sequence ID" value="XM_072060003.1"/>
</dbReference>
<keyword evidence="4" id="KW-0539">Nucleus</keyword>
<organism evidence="5 6">
    <name type="scientific">Coffea arabica</name>
    <name type="common">Arabian coffee</name>
    <dbReference type="NCBI Taxonomy" id="13443"/>
    <lineage>
        <taxon>Eukaryota</taxon>
        <taxon>Viridiplantae</taxon>
        <taxon>Streptophyta</taxon>
        <taxon>Embryophyta</taxon>
        <taxon>Tracheophyta</taxon>
        <taxon>Spermatophyta</taxon>
        <taxon>Magnoliopsida</taxon>
        <taxon>eudicotyledons</taxon>
        <taxon>Gunneridae</taxon>
        <taxon>Pentapetalae</taxon>
        <taxon>asterids</taxon>
        <taxon>lamiids</taxon>
        <taxon>Gentianales</taxon>
        <taxon>Rubiaceae</taxon>
        <taxon>Ixoroideae</taxon>
        <taxon>Gardenieae complex</taxon>
        <taxon>Bertiereae - Coffeeae clade</taxon>
        <taxon>Coffeeae</taxon>
        <taxon>Coffea</taxon>
    </lineage>
</organism>
<gene>
    <name evidence="6" type="primary">LOC140011239</name>
</gene>
<accession>A0ABM4V998</accession>
<evidence type="ECO:0000256" key="1">
    <source>
        <dbReference type="ARBA" id="ARBA00004123"/>
    </source>
</evidence>
<evidence type="ECO:0000256" key="3">
    <source>
        <dbReference type="ARBA" id="ARBA00023163"/>
    </source>
</evidence>
<evidence type="ECO:0000256" key="2">
    <source>
        <dbReference type="ARBA" id="ARBA00023015"/>
    </source>
</evidence>
<evidence type="ECO:0000313" key="5">
    <source>
        <dbReference type="Proteomes" id="UP001652660"/>
    </source>
</evidence>
<dbReference type="Proteomes" id="UP001652660">
    <property type="component" value="Chromosome 7e"/>
</dbReference>
<reference evidence="6" key="1">
    <citation type="submission" date="2025-08" db="UniProtKB">
        <authorList>
            <consortium name="RefSeq"/>
        </authorList>
    </citation>
    <scope>IDENTIFICATION</scope>
    <source>
        <tissue evidence="6">Leaves</tissue>
    </source>
</reference>
<protein>
    <submittedName>
        <fullName evidence="6">Transcription factor NAI1-like</fullName>
    </submittedName>
</protein>
<dbReference type="SUPFAM" id="SSF47459">
    <property type="entry name" value="HLH, helix-loop-helix DNA-binding domain"/>
    <property type="match status" value="1"/>
</dbReference>
<comment type="subcellular location">
    <subcellularLocation>
        <location evidence="1">Nucleus</location>
    </subcellularLocation>
</comment>
<dbReference type="Gene3D" id="4.10.280.10">
    <property type="entry name" value="Helix-loop-helix DNA-binding domain"/>
    <property type="match status" value="1"/>
</dbReference>
<keyword evidence="3" id="KW-0804">Transcription</keyword>
<dbReference type="PANTHER" id="PTHR45959:SF2">
    <property type="entry name" value="BHLH TRANSCRIPTION FACTOR"/>
    <property type="match status" value="1"/>
</dbReference>
<dbReference type="InterPro" id="IPR036638">
    <property type="entry name" value="HLH_DNA-bd_sf"/>
</dbReference>
<keyword evidence="5" id="KW-1185">Reference proteome</keyword>
<evidence type="ECO:0000256" key="4">
    <source>
        <dbReference type="ARBA" id="ARBA00023242"/>
    </source>
</evidence>
<proteinExistence type="predicted"/>